<protein>
    <submittedName>
        <fullName evidence="6">Universal stress protein E</fullName>
    </submittedName>
</protein>
<comment type="function">
    <text evidence="4">Required for resistance to DNA-damaging agents.</text>
</comment>
<evidence type="ECO:0000259" key="5">
    <source>
        <dbReference type="Pfam" id="PF00582"/>
    </source>
</evidence>
<dbReference type="RefSeq" id="WP_146451993.1">
    <property type="nucleotide sequence ID" value="NZ_CP042913.1"/>
</dbReference>
<dbReference type="Pfam" id="PF00582">
    <property type="entry name" value="Usp"/>
    <property type="match status" value="2"/>
</dbReference>
<dbReference type="KEGG" id="bgok:Pr1d_36370"/>
<dbReference type="PANTHER" id="PTHR47892:SF1">
    <property type="entry name" value="UNIVERSAL STRESS PROTEIN E"/>
    <property type="match status" value="1"/>
</dbReference>
<evidence type="ECO:0000256" key="1">
    <source>
        <dbReference type="ARBA" id="ARBA00004496"/>
    </source>
</evidence>
<dbReference type="InterPro" id="IPR006015">
    <property type="entry name" value="Universal_stress_UspA"/>
</dbReference>
<dbReference type="Proteomes" id="UP000323917">
    <property type="component" value="Chromosome"/>
</dbReference>
<gene>
    <name evidence="6" type="primary">uspE_4</name>
    <name evidence="6" type="ORF">Pr1d_36370</name>
</gene>
<dbReference type="SUPFAM" id="SSF52402">
    <property type="entry name" value="Adenine nucleotide alpha hydrolases-like"/>
    <property type="match status" value="2"/>
</dbReference>
<accession>A0A5B9QB89</accession>
<evidence type="ECO:0000256" key="2">
    <source>
        <dbReference type="ARBA" id="ARBA00008791"/>
    </source>
</evidence>
<comment type="similarity">
    <text evidence="2">Belongs to the universal stress protein A family.</text>
</comment>
<name>A0A5B9QB89_9BACT</name>
<dbReference type="PANTHER" id="PTHR47892">
    <property type="entry name" value="UNIVERSAL STRESS PROTEIN E"/>
    <property type="match status" value="1"/>
</dbReference>
<dbReference type="CDD" id="cd00293">
    <property type="entry name" value="USP-like"/>
    <property type="match status" value="1"/>
</dbReference>
<evidence type="ECO:0000256" key="4">
    <source>
        <dbReference type="ARBA" id="ARBA00037131"/>
    </source>
</evidence>
<keyword evidence="3" id="KW-0963">Cytoplasm</keyword>
<feature type="domain" description="UspA" evidence="5">
    <location>
        <begin position="160"/>
        <end position="298"/>
    </location>
</feature>
<feature type="domain" description="UspA" evidence="5">
    <location>
        <begin position="4"/>
        <end position="152"/>
    </location>
</feature>
<keyword evidence="7" id="KW-1185">Reference proteome</keyword>
<comment type="subcellular location">
    <subcellularLocation>
        <location evidence="1">Cytoplasm</location>
    </subcellularLocation>
</comment>
<evidence type="ECO:0000256" key="3">
    <source>
        <dbReference type="ARBA" id="ARBA00022490"/>
    </source>
</evidence>
<dbReference type="OrthoDB" id="239260at2"/>
<evidence type="ECO:0000313" key="6">
    <source>
        <dbReference type="EMBL" id="QEG36324.1"/>
    </source>
</evidence>
<dbReference type="InterPro" id="IPR006016">
    <property type="entry name" value="UspA"/>
</dbReference>
<dbReference type="PRINTS" id="PR01438">
    <property type="entry name" value="UNVRSLSTRESS"/>
</dbReference>
<evidence type="ECO:0000313" key="7">
    <source>
        <dbReference type="Proteomes" id="UP000323917"/>
    </source>
</evidence>
<proteinExistence type="inferred from homology"/>
<dbReference type="GO" id="GO:0005737">
    <property type="term" value="C:cytoplasm"/>
    <property type="evidence" value="ECO:0007669"/>
    <property type="project" value="UniProtKB-SubCell"/>
</dbReference>
<dbReference type="AlphaFoldDB" id="A0A5B9QB89"/>
<dbReference type="EMBL" id="CP042913">
    <property type="protein sequence ID" value="QEG36324.1"/>
    <property type="molecule type" value="Genomic_DNA"/>
</dbReference>
<organism evidence="6 7">
    <name type="scientific">Bythopirellula goksoeyrii</name>
    <dbReference type="NCBI Taxonomy" id="1400387"/>
    <lineage>
        <taxon>Bacteria</taxon>
        <taxon>Pseudomonadati</taxon>
        <taxon>Planctomycetota</taxon>
        <taxon>Planctomycetia</taxon>
        <taxon>Pirellulales</taxon>
        <taxon>Lacipirellulaceae</taxon>
        <taxon>Bythopirellula</taxon>
    </lineage>
</organism>
<reference evidence="6 7" key="1">
    <citation type="submission" date="2019-08" db="EMBL/GenBank/DDBJ databases">
        <title>Deep-cultivation of Planctomycetes and their phenomic and genomic characterization uncovers novel biology.</title>
        <authorList>
            <person name="Wiegand S."/>
            <person name="Jogler M."/>
            <person name="Boedeker C."/>
            <person name="Pinto D."/>
            <person name="Vollmers J."/>
            <person name="Rivas-Marin E."/>
            <person name="Kohn T."/>
            <person name="Peeters S.H."/>
            <person name="Heuer A."/>
            <person name="Rast P."/>
            <person name="Oberbeckmann S."/>
            <person name="Bunk B."/>
            <person name="Jeske O."/>
            <person name="Meyerdierks A."/>
            <person name="Storesund J.E."/>
            <person name="Kallscheuer N."/>
            <person name="Luecker S."/>
            <person name="Lage O.M."/>
            <person name="Pohl T."/>
            <person name="Merkel B.J."/>
            <person name="Hornburger P."/>
            <person name="Mueller R.-W."/>
            <person name="Bruemmer F."/>
            <person name="Labrenz M."/>
            <person name="Spormann A.M."/>
            <person name="Op den Camp H."/>
            <person name="Overmann J."/>
            <person name="Amann R."/>
            <person name="Jetten M.S.M."/>
            <person name="Mascher T."/>
            <person name="Medema M.H."/>
            <person name="Devos D.P."/>
            <person name="Kaster A.-K."/>
            <person name="Ovreas L."/>
            <person name="Rohde M."/>
            <person name="Galperin M.Y."/>
            <person name="Jogler C."/>
        </authorList>
    </citation>
    <scope>NUCLEOTIDE SEQUENCE [LARGE SCALE GENOMIC DNA]</scope>
    <source>
        <strain evidence="6 7">Pr1d</strain>
    </source>
</reference>
<sequence length="308" mass="33705">MKRFKNILVGIDLSQGDRLVSDVLPPPTVEAVERALWLAKVNSAKVTFFFALDISYPAQNLIEEQSDEDDSVLKEARDALNVLAARAASEGIQADTDVRFGKSWLEIIRQVLREEHDLVVVGTRHLSAIRSVLMGSTGIKLLRKCPCPVWITQPRGSNKIKSILVAHDLSPVGDLAMELGCSMAQLHSAQLHVLHSLESPQLESAFQQRVSADNMLLYRSRAQGHIEEQLKNYELTQVPQVHLVIGSPDLAILAHIEKFGIELLAMGTIARVGIAGFITGNTAENLLPSIPCSVLAVKPSDFVSPVTL</sequence>
<dbReference type="Gene3D" id="3.40.50.12370">
    <property type="match status" value="1"/>
</dbReference>